<dbReference type="InterPro" id="IPR051312">
    <property type="entry name" value="Diverse_Substr_Oxidored"/>
</dbReference>
<protein>
    <submittedName>
        <fullName evidence="5">FAD-binding molybdopterin dehydrogenase</fullName>
    </submittedName>
</protein>
<accession>A0A1F5A8E0</accession>
<evidence type="ECO:0000256" key="3">
    <source>
        <dbReference type="ARBA" id="ARBA00023002"/>
    </source>
</evidence>
<dbReference type="GO" id="GO:0071949">
    <property type="term" value="F:FAD binding"/>
    <property type="evidence" value="ECO:0007669"/>
    <property type="project" value="InterPro"/>
</dbReference>
<dbReference type="InterPro" id="IPR005107">
    <property type="entry name" value="CO_DH_flav_C"/>
</dbReference>
<evidence type="ECO:0000259" key="4">
    <source>
        <dbReference type="PROSITE" id="PS51387"/>
    </source>
</evidence>
<dbReference type="InterPro" id="IPR016167">
    <property type="entry name" value="FAD-bd_PCMH_sub1"/>
</dbReference>
<dbReference type="STRING" id="1797291.A2V47_09035"/>
<dbReference type="PROSITE" id="PS51387">
    <property type="entry name" value="FAD_PCMH"/>
    <property type="match status" value="1"/>
</dbReference>
<keyword evidence="2" id="KW-0274">FAD</keyword>
<dbReference type="PANTHER" id="PTHR42659:SF2">
    <property type="entry name" value="XANTHINE DEHYDROGENASE SUBUNIT C-RELATED"/>
    <property type="match status" value="1"/>
</dbReference>
<dbReference type="SUPFAM" id="SSF56176">
    <property type="entry name" value="FAD-binding/transporter-associated domain-like"/>
    <property type="match status" value="1"/>
</dbReference>
<dbReference type="Gene3D" id="3.30.390.50">
    <property type="entry name" value="CO dehydrogenase flavoprotein, C-terminal domain"/>
    <property type="match status" value="1"/>
</dbReference>
<dbReference type="EMBL" id="MEYH01000073">
    <property type="protein sequence ID" value="OGD14845.1"/>
    <property type="molecule type" value="Genomic_DNA"/>
</dbReference>
<dbReference type="InterPro" id="IPR036683">
    <property type="entry name" value="CO_DH_flav_C_dom_sf"/>
</dbReference>
<evidence type="ECO:0000256" key="1">
    <source>
        <dbReference type="ARBA" id="ARBA00022630"/>
    </source>
</evidence>
<dbReference type="Gene3D" id="3.30.465.10">
    <property type="match status" value="1"/>
</dbReference>
<dbReference type="Pfam" id="PF03450">
    <property type="entry name" value="CO_deh_flav_C"/>
    <property type="match status" value="1"/>
</dbReference>
<keyword evidence="3" id="KW-0560">Oxidoreductase</keyword>
<proteinExistence type="predicted"/>
<comment type="caution">
    <text evidence="5">The sequence shown here is derived from an EMBL/GenBank/DDBJ whole genome shotgun (WGS) entry which is preliminary data.</text>
</comment>
<dbReference type="InterPro" id="IPR002346">
    <property type="entry name" value="Mopterin_DH_FAD-bd"/>
</dbReference>
<evidence type="ECO:0000256" key="2">
    <source>
        <dbReference type="ARBA" id="ARBA00022827"/>
    </source>
</evidence>
<dbReference type="InterPro" id="IPR016169">
    <property type="entry name" value="FAD-bd_PCMH_sub2"/>
</dbReference>
<dbReference type="SUPFAM" id="SSF55447">
    <property type="entry name" value="CO dehydrogenase flavoprotein C-terminal domain-like"/>
    <property type="match status" value="1"/>
</dbReference>
<reference evidence="5 6" key="1">
    <citation type="journal article" date="2016" name="Nat. Commun.">
        <title>Thousands of microbial genomes shed light on interconnected biogeochemical processes in an aquifer system.</title>
        <authorList>
            <person name="Anantharaman K."/>
            <person name="Brown C.T."/>
            <person name="Hug L.A."/>
            <person name="Sharon I."/>
            <person name="Castelle C.J."/>
            <person name="Probst A.J."/>
            <person name="Thomas B.C."/>
            <person name="Singh A."/>
            <person name="Wilkins M.J."/>
            <person name="Karaoz U."/>
            <person name="Brodie E.L."/>
            <person name="Williams K.H."/>
            <person name="Hubbard S.S."/>
            <person name="Banfield J.F."/>
        </authorList>
    </citation>
    <scope>NUCLEOTIDE SEQUENCE [LARGE SCALE GENOMIC DNA]</scope>
</reference>
<feature type="domain" description="FAD-binding PCMH-type" evidence="4">
    <location>
        <begin position="21"/>
        <end position="198"/>
    </location>
</feature>
<evidence type="ECO:0000313" key="6">
    <source>
        <dbReference type="Proteomes" id="UP000177701"/>
    </source>
</evidence>
<dbReference type="GO" id="GO:0016491">
    <property type="term" value="F:oxidoreductase activity"/>
    <property type="evidence" value="ECO:0007669"/>
    <property type="project" value="UniProtKB-KW"/>
</dbReference>
<organism evidence="5 6">
    <name type="scientific">Candidatus Sediminicultor quintus</name>
    <dbReference type="NCBI Taxonomy" id="1797291"/>
    <lineage>
        <taxon>Bacteria</taxon>
        <taxon>Pseudomonadati</taxon>
        <taxon>Atribacterota</taxon>
        <taxon>Candidatus Phoenicimicrobiia</taxon>
        <taxon>Candidatus Pheonicimicrobiales</taxon>
        <taxon>Candidatus Phoenicimicrobiaceae</taxon>
        <taxon>Candidatus Sediminicultor</taxon>
    </lineage>
</organism>
<dbReference type="Gene3D" id="3.30.43.10">
    <property type="entry name" value="Uridine Diphospho-n-acetylenolpyruvylglucosamine Reductase, domain 2"/>
    <property type="match status" value="1"/>
</dbReference>
<keyword evidence="1" id="KW-0285">Flavoprotein</keyword>
<dbReference type="InterPro" id="IPR016166">
    <property type="entry name" value="FAD-bd_PCMH"/>
</dbReference>
<sequence length="316" mass="35544">MEESFGDLKKGQKNCQRTVHCHVPCQGYFAPQKIEEALEILSKYGKEIKIIAGGTDLLVQYYDRLYEINHWLDLKNIQELKEINITQDEMEIGAMVTHTQLETSEDIKKYYPVLSQAAADIGSPQIRNRGTVGGNIVNASPAGDLLAPLMAYNAQFRLLSTTQEEKLVSAEEFFIGPKKTILEPAQLLTQIILPLPSERTYGSWIKIGKRKALIIAAITLALVVEMAEDHKTVKDVRTCLGSVAPTPIEIKEVKKKMAGKNFNQLDFKQLGQIVEDKISPIDDIRGTREYRKDVAKKIMIKALEEIDESMRGEEVI</sequence>
<name>A0A1F5A8E0_9BACT</name>
<dbReference type="PANTHER" id="PTHR42659">
    <property type="entry name" value="XANTHINE DEHYDROGENASE SUBUNIT C-RELATED"/>
    <property type="match status" value="1"/>
</dbReference>
<evidence type="ECO:0000313" key="5">
    <source>
        <dbReference type="EMBL" id="OGD14845.1"/>
    </source>
</evidence>
<dbReference type="SMART" id="SM01092">
    <property type="entry name" value="CO_deh_flav_C"/>
    <property type="match status" value="1"/>
</dbReference>
<dbReference type="Proteomes" id="UP000177701">
    <property type="component" value="Unassembled WGS sequence"/>
</dbReference>
<gene>
    <name evidence="5" type="ORF">A2V47_09035</name>
</gene>
<dbReference type="Pfam" id="PF00941">
    <property type="entry name" value="FAD_binding_5"/>
    <property type="match status" value="1"/>
</dbReference>
<dbReference type="AlphaFoldDB" id="A0A1F5A8E0"/>
<dbReference type="InterPro" id="IPR036318">
    <property type="entry name" value="FAD-bd_PCMH-like_sf"/>
</dbReference>